<name>A0A9P5TEL8_GYMJU</name>
<gene>
    <name evidence="2" type="ORF">CPB84DRAFT_1855921</name>
</gene>
<comment type="caution">
    <text evidence="2">The sequence shown here is derived from an EMBL/GenBank/DDBJ whole genome shotgun (WGS) entry which is preliminary data.</text>
</comment>
<dbReference type="Pfam" id="PF00856">
    <property type="entry name" value="SET"/>
    <property type="match status" value="1"/>
</dbReference>
<dbReference type="PANTHER" id="PTHR47332">
    <property type="entry name" value="SET DOMAIN-CONTAINING PROTEIN 5"/>
    <property type="match status" value="1"/>
</dbReference>
<reference evidence="2" key="1">
    <citation type="submission" date="2020-11" db="EMBL/GenBank/DDBJ databases">
        <authorList>
            <consortium name="DOE Joint Genome Institute"/>
            <person name="Ahrendt S."/>
            <person name="Riley R."/>
            <person name="Andreopoulos W."/>
            <person name="LaButti K."/>
            <person name="Pangilinan J."/>
            <person name="Ruiz-duenas F.J."/>
            <person name="Barrasa J.M."/>
            <person name="Sanchez-Garcia M."/>
            <person name="Camarero S."/>
            <person name="Miyauchi S."/>
            <person name="Serrano A."/>
            <person name="Linde D."/>
            <person name="Babiker R."/>
            <person name="Drula E."/>
            <person name="Ayuso-Fernandez I."/>
            <person name="Pacheco R."/>
            <person name="Padilla G."/>
            <person name="Ferreira P."/>
            <person name="Barriuso J."/>
            <person name="Kellner H."/>
            <person name="Castanera R."/>
            <person name="Alfaro M."/>
            <person name="Ramirez L."/>
            <person name="Pisabarro A.G."/>
            <person name="Kuo A."/>
            <person name="Tritt A."/>
            <person name="Lipzen A."/>
            <person name="He G."/>
            <person name="Yan M."/>
            <person name="Ng V."/>
            <person name="Cullen D."/>
            <person name="Martin F."/>
            <person name="Rosso M.-N."/>
            <person name="Henrissat B."/>
            <person name="Hibbett D."/>
            <person name="Martinez A.T."/>
            <person name="Grigoriev I.V."/>
        </authorList>
    </citation>
    <scope>NUCLEOTIDE SEQUENCE</scope>
    <source>
        <strain evidence="2">AH 44721</strain>
    </source>
</reference>
<dbReference type="AlphaFoldDB" id="A0A9P5TEL8"/>
<proteinExistence type="predicted"/>
<evidence type="ECO:0000259" key="1">
    <source>
        <dbReference type="Pfam" id="PF00856"/>
    </source>
</evidence>
<accession>A0A9P5TEL8</accession>
<dbReference type="PANTHER" id="PTHR47332:SF4">
    <property type="entry name" value="SET DOMAIN-CONTAINING PROTEIN 5"/>
    <property type="match status" value="1"/>
</dbReference>
<sequence>MQLVFLEIFSSKKTPSGSTIQIMSRFDDYSSQHRRTTAHLGCHSQCLFYGPPKPRSSKILTTGTRSKALCNVTSIRCPAHSKHGSWDVEIILAERPLLVTPYVLSAMFTRRISAFGTNILDDLEKRTAAEVEKHVEMAVGRMVEEDQAAFKSLCNVKDTAPPLSGIVWTNGLMLDFTCAQRNAASHGKYPPSEESSYMDRYRGIFRSISRINHSCCSNIVEVFNLSSFSLQIVAMSNIKAGEQILRSYCDHGMSKAQRQAALTGNGFQCTCSACANATPESDKLRSEYRERAAGYLNDETFNQLLNGELDCTLPENRERALEVLEPMLKFHQESVDEGLSSAFELGILSSYVCQLYLKLGMHEEMKAYVGHCLKFANVALNQSY</sequence>
<evidence type="ECO:0000313" key="3">
    <source>
        <dbReference type="Proteomes" id="UP000724874"/>
    </source>
</evidence>
<dbReference type="CDD" id="cd20071">
    <property type="entry name" value="SET_SMYD"/>
    <property type="match status" value="1"/>
</dbReference>
<dbReference type="InterPro" id="IPR001214">
    <property type="entry name" value="SET_dom"/>
</dbReference>
<organism evidence="2 3">
    <name type="scientific">Gymnopilus junonius</name>
    <name type="common">Spectacular rustgill mushroom</name>
    <name type="synonym">Gymnopilus spectabilis subsp. junonius</name>
    <dbReference type="NCBI Taxonomy" id="109634"/>
    <lineage>
        <taxon>Eukaryota</taxon>
        <taxon>Fungi</taxon>
        <taxon>Dikarya</taxon>
        <taxon>Basidiomycota</taxon>
        <taxon>Agaricomycotina</taxon>
        <taxon>Agaricomycetes</taxon>
        <taxon>Agaricomycetidae</taxon>
        <taxon>Agaricales</taxon>
        <taxon>Agaricineae</taxon>
        <taxon>Hymenogastraceae</taxon>
        <taxon>Gymnopilus</taxon>
    </lineage>
</organism>
<dbReference type="Proteomes" id="UP000724874">
    <property type="component" value="Unassembled WGS sequence"/>
</dbReference>
<dbReference type="EMBL" id="JADNYJ010000392">
    <property type="protein sequence ID" value="KAF8869917.1"/>
    <property type="molecule type" value="Genomic_DNA"/>
</dbReference>
<feature type="domain" description="SET" evidence="1">
    <location>
        <begin position="185"/>
        <end position="248"/>
    </location>
</feature>
<dbReference type="SUPFAM" id="SSF82199">
    <property type="entry name" value="SET domain"/>
    <property type="match status" value="1"/>
</dbReference>
<dbReference type="InterPro" id="IPR046341">
    <property type="entry name" value="SET_dom_sf"/>
</dbReference>
<protein>
    <recommendedName>
        <fullName evidence="1">SET domain-containing protein</fullName>
    </recommendedName>
</protein>
<dbReference type="Gene3D" id="2.170.270.10">
    <property type="entry name" value="SET domain"/>
    <property type="match status" value="1"/>
</dbReference>
<keyword evidence="3" id="KW-1185">Reference proteome</keyword>
<dbReference type="InterPro" id="IPR053185">
    <property type="entry name" value="SET_domain_protein"/>
</dbReference>
<dbReference type="OrthoDB" id="5945798at2759"/>
<evidence type="ECO:0000313" key="2">
    <source>
        <dbReference type="EMBL" id="KAF8869917.1"/>
    </source>
</evidence>